<evidence type="ECO:0000313" key="2">
    <source>
        <dbReference type="EnsemblPlants" id="MELO3C028056.2.1"/>
    </source>
</evidence>
<dbReference type="AlphaFoldDB" id="A0A9I9E3A1"/>
<name>A0A9I9E3A1_CUCME</name>
<evidence type="ECO:0000256" key="1">
    <source>
        <dbReference type="SAM" id="MobiDB-lite"/>
    </source>
</evidence>
<dbReference type="Gramene" id="MELO3C028056.2.1">
    <property type="protein sequence ID" value="MELO3C028056.2.1"/>
    <property type="gene ID" value="MELO3C028056.2"/>
</dbReference>
<reference evidence="2" key="1">
    <citation type="submission" date="2023-03" db="UniProtKB">
        <authorList>
            <consortium name="EnsemblPlants"/>
        </authorList>
    </citation>
    <scope>IDENTIFICATION</scope>
</reference>
<feature type="region of interest" description="Disordered" evidence="1">
    <location>
        <begin position="40"/>
        <end position="91"/>
    </location>
</feature>
<sequence length="91" mass="10452">HRRSPRPPSISVSLPSAGSRYLFLFLRFCHRRRLHFNRCSRRSTERRGEPPTSAVDVSHSSVVGRSKEKGKKNPTRATDPIRASRAERAER</sequence>
<feature type="compositionally biased region" description="Basic and acidic residues" evidence="1">
    <location>
        <begin position="82"/>
        <end position="91"/>
    </location>
</feature>
<accession>A0A9I9E3A1</accession>
<dbReference type="EnsemblPlants" id="MELO3C028056.2.1">
    <property type="protein sequence ID" value="MELO3C028056.2.1"/>
    <property type="gene ID" value="MELO3C028056.2"/>
</dbReference>
<proteinExistence type="predicted"/>
<protein>
    <submittedName>
        <fullName evidence="2">Uncharacterized protein</fullName>
    </submittedName>
</protein>
<organism evidence="2">
    <name type="scientific">Cucumis melo</name>
    <name type="common">Muskmelon</name>
    <dbReference type="NCBI Taxonomy" id="3656"/>
    <lineage>
        <taxon>Eukaryota</taxon>
        <taxon>Viridiplantae</taxon>
        <taxon>Streptophyta</taxon>
        <taxon>Embryophyta</taxon>
        <taxon>Tracheophyta</taxon>
        <taxon>Spermatophyta</taxon>
        <taxon>Magnoliopsida</taxon>
        <taxon>eudicotyledons</taxon>
        <taxon>Gunneridae</taxon>
        <taxon>Pentapetalae</taxon>
        <taxon>rosids</taxon>
        <taxon>fabids</taxon>
        <taxon>Cucurbitales</taxon>
        <taxon>Cucurbitaceae</taxon>
        <taxon>Benincaseae</taxon>
        <taxon>Cucumis</taxon>
    </lineage>
</organism>